<dbReference type="OMA" id="CEANCAG"/>
<dbReference type="InterPro" id="IPR015500">
    <property type="entry name" value="Peptidase_S8_subtilisin-rel"/>
</dbReference>
<dbReference type="GO" id="GO:0006508">
    <property type="term" value="P:proteolysis"/>
    <property type="evidence" value="ECO:0007669"/>
    <property type="project" value="UniProtKB-KW"/>
</dbReference>
<reference evidence="10" key="2">
    <citation type="submission" date="2017-07" db="EMBL/GenBank/DDBJ databases">
        <title>WGS assembly of Chlamydomonas reinhardtii.</title>
        <authorList>
            <consortium name="Chlamydomonas Annotation Team"/>
            <consortium name="JGI Annotation Team"/>
            <person name="Merchant S.S."/>
            <person name="Prochnik S.E."/>
            <person name="Vallon O."/>
            <person name="Harris E.H."/>
            <person name="Karpowicz S.J."/>
            <person name="Witman G.B."/>
            <person name="Terry A."/>
            <person name="Salamov A."/>
            <person name="Fritz-Laylin L.K."/>
            <person name="Marechal-Drouard L."/>
            <person name="Marshall W.F."/>
            <person name="Qu L.H."/>
            <person name="Nelson D.R."/>
            <person name="Sanderfoot A.A."/>
            <person name="Spalding M.H."/>
            <person name="Kapitonov V.V."/>
            <person name="Ren Q."/>
            <person name="Ferris P."/>
            <person name="Lindquist E."/>
            <person name="Shapiro H."/>
            <person name="Lucas S.M."/>
            <person name="Grimwood J."/>
            <person name="Schmutz J."/>
            <person name="Grigoriev I.V."/>
            <person name="Rokhsar D.S."/>
        </authorList>
    </citation>
    <scope>NUCLEOTIDE SEQUENCE</scope>
    <source>
        <strain evidence="10">CC-503 cw92 mt+</strain>
    </source>
</reference>
<evidence type="ECO:0000313" key="10">
    <source>
        <dbReference type="EMBL" id="PNW80784.1"/>
    </source>
</evidence>
<dbReference type="SUPFAM" id="SSF52743">
    <property type="entry name" value="Subtilisin-like"/>
    <property type="match status" value="1"/>
</dbReference>
<feature type="active site" description="Charge relay system" evidence="5">
    <location>
        <position position="610"/>
    </location>
</feature>
<feature type="region of interest" description="Disordered" evidence="7">
    <location>
        <begin position="45"/>
        <end position="103"/>
    </location>
</feature>
<keyword evidence="8" id="KW-0732">Signal</keyword>
<dbReference type="InterPro" id="IPR002350">
    <property type="entry name" value="Kazal_dom"/>
</dbReference>
<feature type="domain" description="Kazal-like" evidence="9">
    <location>
        <begin position="443"/>
        <end position="487"/>
    </location>
</feature>
<dbReference type="Pfam" id="PF00082">
    <property type="entry name" value="Peptidase_S8"/>
    <property type="match status" value="1"/>
</dbReference>
<dbReference type="SMART" id="SM00280">
    <property type="entry name" value="KAZAL"/>
    <property type="match status" value="2"/>
</dbReference>
<organism evidence="10 11">
    <name type="scientific">Chlamydomonas reinhardtii</name>
    <name type="common">Chlamydomonas smithii</name>
    <dbReference type="NCBI Taxonomy" id="3055"/>
    <lineage>
        <taxon>Eukaryota</taxon>
        <taxon>Viridiplantae</taxon>
        <taxon>Chlorophyta</taxon>
        <taxon>core chlorophytes</taxon>
        <taxon>Chlorophyceae</taxon>
        <taxon>CS clade</taxon>
        <taxon>Chlamydomonadales</taxon>
        <taxon>Chlamydomonadaceae</taxon>
        <taxon>Chlamydomonas</taxon>
    </lineage>
</organism>
<dbReference type="Pfam" id="PF07648">
    <property type="entry name" value="Kazal_2"/>
    <property type="match status" value="1"/>
</dbReference>
<dbReference type="InterPro" id="IPR050131">
    <property type="entry name" value="Peptidase_S8_subtilisin-like"/>
</dbReference>
<dbReference type="PROSITE" id="PS51465">
    <property type="entry name" value="KAZAL_2"/>
    <property type="match status" value="2"/>
</dbReference>
<dbReference type="PANTHER" id="PTHR43806">
    <property type="entry name" value="PEPTIDASE S8"/>
    <property type="match status" value="1"/>
</dbReference>
<dbReference type="PROSITE" id="PS00136">
    <property type="entry name" value="SUBTILASE_ASP"/>
    <property type="match status" value="1"/>
</dbReference>
<reference evidence="10 11" key="1">
    <citation type="journal article" date="2007" name="Science">
        <title>The Chlamydomonas genome reveals the evolution of key animal and plant functions.</title>
        <authorList>
            <person name="Merchant S.S."/>
            <person name="Prochnik S.E."/>
            <person name="Vallon O."/>
            <person name="Harris E.H."/>
            <person name="Karpowicz S.J."/>
            <person name="Witman G.B."/>
            <person name="Terry A."/>
            <person name="Salamov A."/>
            <person name="Fritz-Laylin L.K."/>
            <person name="Marechal-Drouard L."/>
            <person name="Marshall W.F."/>
            <person name="Qu L.H."/>
            <person name="Nelson D.R."/>
            <person name="Sanderfoot A.A."/>
            <person name="Spalding M.H."/>
            <person name="Kapitonov V.V."/>
            <person name="Ren Q."/>
            <person name="Ferris P."/>
            <person name="Lindquist E."/>
            <person name="Shapiro H."/>
            <person name="Lucas S.M."/>
            <person name="Grimwood J."/>
            <person name="Schmutz J."/>
            <person name="Cardol P."/>
            <person name="Cerutti H."/>
            <person name="Chanfreau G."/>
            <person name="Chen C.L."/>
            <person name="Cognat V."/>
            <person name="Croft M.T."/>
            <person name="Dent R."/>
            <person name="Dutcher S."/>
            <person name="Fernandez E."/>
            <person name="Fukuzawa H."/>
            <person name="Gonzalez-Ballester D."/>
            <person name="Gonzalez-Halphen D."/>
            <person name="Hallmann A."/>
            <person name="Hanikenne M."/>
            <person name="Hippler M."/>
            <person name="Inwood W."/>
            <person name="Jabbari K."/>
            <person name="Kalanon M."/>
            <person name="Kuras R."/>
            <person name="Lefebvre P.A."/>
            <person name="Lemaire S.D."/>
            <person name="Lobanov A.V."/>
            <person name="Lohr M."/>
            <person name="Manuell A."/>
            <person name="Meier I."/>
            <person name="Mets L."/>
            <person name="Mittag M."/>
            <person name="Mittelmeier T."/>
            <person name="Moroney J.V."/>
            <person name="Moseley J."/>
            <person name="Napoli C."/>
            <person name="Nedelcu A.M."/>
            <person name="Niyogi K."/>
            <person name="Novoselov S.V."/>
            <person name="Paulsen I.T."/>
            <person name="Pazour G."/>
            <person name="Purton S."/>
            <person name="Ral J.P."/>
            <person name="Riano-Pachon D.M."/>
            <person name="Riekhof W."/>
            <person name="Rymarquis L."/>
            <person name="Schroda M."/>
            <person name="Stern D."/>
            <person name="Umen J."/>
            <person name="Willows R."/>
            <person name="Wilson N."/>
            <person name="Zimmer S.L."/>
            <person name="Allmer J."/>
            <person name="Balk J."/>
            <person name="Bisova K."/>
            <person name="Chen C.J."/>
            <person name="Elias M."/>
            <person name="Gendler K."/>
            <person name="Hauser C."/>
            <person name="Lamb M.R."/>
            <person name="Ledford H."/>
            <person name="Long J.C."/>
            <person name="Minagawa J."/>
            <person name="Page M.D."/>
            <person name="Pan J."/>
            <person name="Pootakham W."/>
            <person name="Roje S."/>
            <person name="Rose A."/>
            <person name="Stahlberg E."/>
            <person name="Terauchi A.M."/>
            <person name="Yang P."/>
            <person name="Ball S."/>
            <person name="Bowler C."/>
            <person name="Dieckmann C.L."/>
            <person name="Gladyshev V.N."/>
            <person name="Green P."/>
            <person name="Jorgensen R."/>
            <person name="Mayfield S."/>
            <person name="Mueller-Roeber B."/>
            <person name="Rajamani S."/>
            <person name="Sayre R.T."/>
            <person name="Brokstein P."/>
            <person name="Dubchak I."/>
            <person name="Goodstein D."/>
            <person name="Hornick L."/>
            <person name="Huang Y.W."/>
            <person name="Jhaveri J."/>
            <person name="Luo Y."/>
            <person name="Martinez D."/>
            <person name="Ngau W.C."/>
            <person name="Otillar B."/>
            <person name="Poliakov A."/>
            <person name="Porter A."/>
            <person name="Szajkowski L."/>
            <person name="Werner G."/>
            <person name="Zhou K."/>
            <person name="Grigoriev I.V."/>
            <person name="Rokhsar D.S."/>
            <person name="Grossman A.R."/>
        </authorList>
    </citation>
    <scope>NUCLEOTIDE SEQUENCE [LARGE SCALE GENOMIC DNA]</scope>
    <source>
        <strain evidence="11">CC-503</strain>
        <strain evidence="10">CC-503 cw92 mt+</strain>
    </source>
</reference>
<dbReference type="Gene3D" id="3.30.60.30">
    <property type="match status" value="2"/>
</dbReference>
<dbReference type="Gramene" id="PNW80783">
    <property type="protein sequence ID" value="PNW80783"/>
    <property type="gene ID" value="CHLRE_07g329500v5"/>
</dbReference>
<dbReference type="GO" id="GO:0008240">
    <property type="term" value="F:tripeptidyl-peptidase activity"/>
    <property type="evidence" value="ECO:0000318"/>
    <property type="project" value="GO_Central"/>
</dbReference>
<dbReference type="OrthoDB" id="640735at2759"/>
<dbReference type="GeneID" id="5716197"/>
<dbReference type="CDD" id="cd00104">
    <property type="entry name" value="KAZAL_FS"/>
    <property type="match status" value="2"/>
</dbReference>
<name>A0A2K3DJR2_CHLRE</name>
<keyword evidence="3 5" id="KW-0378">Hydrolase</keyword>
<dbReference type="Gene3D" id="3.40.50.200">
    <property type="entry name" value="Peptidase S8/S53 domain"/>
    <property type="match status" value="1"/>
</dbReference>
<evidence type="ECO:0000256" key="2">
    <source>
        <dbReference type="ARBA" id="ARBA00022670"/>
    </source>
</evidence>
<dbReference type="STRING" id="3055.A0A2K3DJR2"/>
<evidence type="ECO:0000256" key="5">
    <source>
        <dbReference type="PROSITE-ProRule" id="PRU01240"/>
    </source>
</evidence>
<sequence>MAPCKRRAACGALLLLSALVVCFSPAAEASARRLNAATTPIKLTPVNSTASQPKPSPSPAASPNAASTGGVPSTKPGANASPSPTATPAPSSPGSGSATQLPAGTISPIVTSAGGFAAGWRSASYGCIDCTWNDTQRHRAADAASVYAAMQPWSALIFESDAGFSSYSVLDMWVKGAGVARVVLYLQDTRGRRLSSEVPFSRMDAASAAAAGVEVLGSNDDGWIRVHVTLPSLTAGGAGAGTWNRIVIRDVSGTGFTLQVSNVRLVALGLSAASWEGVDLTPLDLNLVTNIKIPVFNIDPPALNLSPMYHGGSGGSGLRYIMKLKNVGAAGVAADGSFGGAQLGTLRSICQELAGALPMGGSRFRGMCDPIQLPAVFDLNMPDSTALQWPFQAFTVSSQVDLEAMRTALGNQLEYLEVDMLGSIGLDTLHSNTTASAASAAAPSAAGTCVCTMVYAPVCGSDGRTYSNPCEANCAGVKSYKAGECTAQGGVNTPAAPSPADNTSSSSPVPRENCACQGIPSPVCGSDGNQYTNACEAWCSGVLSWRLGTCPGGNGTSPSPGGGNFGGAETVDYSPRSWGLDRIDQMYLPMDGAYHPGRLDGSGSHIYVLDTGIRSTHYAFSGRVGAGTSMLGSSWEDDHGHGTHVSGTAMGATYGVARAAIVHAVKVCDSQGSGTYSNFISGLGWVKNHVQNNGIKQAVVSMSLSGPRSASLNDAIQDVVNNGITVVVAAGNNNGGDSCSYSPGSAPAAISVGSSNRDDSLSSFSNVGGCVFTFGPGGSIVSAYNTADNAEATMSGTSMATPHVSGVAAMILQAYPGASPATVRDKLAQAAVGITFSSSSPSRFLNAQTTRLAPASPSPSPTPAPTAAPTPAPTATPTPTPPPWSFTWPFDVFNPAPAPTQAPSPSPTPTPKPTPAPTPAPTQAPFTPFPMPNWCSFCAWCLTCS</sequence>
<feature type="domain" description="Kazal-like" evidence="9">
    <location>
        <begin position="508"/>
        <end position="552"/>
    </location>
</feature>
<dbReference type="FunFam" id="3.40.50.200:FF:000014">
    <property type="entry name" value="Proteinase K"/>
    <property type="match status" value="1"/>
</dbReference>
<dbReference type="GO" id="GO:0004252">
    <property type="term" value="F:serine-type endopeptidase activity"/>
    <property type="evidence" value="ECO:0007669"/>
    <property type="project" value="UniProtKB-UniRule"/>
</dbReference>
<dbReference type="Proteomes" id="UP000006906">
    <property type="component" value="Chromosome 7"/>
</dbReference>
<dbReference type="SUPFAM" id="SSF100895">
    <property type="entry name" value="Kazal-type serine protease inhibitors"/>
    <property type="match status" value="2"/>
</dbReference>
<dbReference type="PROSITE" id="PS00282">
    <property type="entry name" value="KAZAL_1"/>
    <property type="match status" value="2"/>
</dbReference>
<dbReference type="RefSeq" id="XP_042922730.1">
    <property type="nucleotide sequence ID" value="XM_043064162.1"/>
</dbReference>
<evidence type="ECO:0000256" key="7">
    <source>
        <dbReference type="SAM" id="MobiDB-lite"/>
    </source>
</evidence>
<feature type="chain" id="PRO_5014294300" description="Kazal-like domain-containing protein" evidence="8">
    <location>
        <begin position="30"/>
        <end position="945"/>
    </location>
</feature>
<dbReference type="InterPro" id="IPR036852">
    <property type="entry name" value="Peptidase_S8/S53_dom_sf"/>
</dbReference>
<dbReference type="EMBL" id="CM008968">
    <property type="protein sequence ID" value="PNW80783.1"/>
    <property type="molecule type" value="Genomic_DNA"/>
</dbReference>
<evidence type="ECO:0000256" key="4">
    <source>
        <dbReference type="ARBA" id="ARBA00022825"/>
    </source>
</evidence>
<dbReference type="PANTHER" id="PTHR43806:SF14">
    <property type="entry name" value="TRIPEPTIDYL-PEPTIDASE 2"/>
    <property type="match status" value="1"/>
</dbReference>
<dbReference type="InterPro" id="IPR000209">
    <property type="entry name" value="Peptidase_S8/S53_dom"/>
</dbReference>
<gene>
    <name evidence="10" type="ORF">CHLRE_07g329500v5</name>
</gene>
<dbReference type="Pfam" id="PF00050">
    <property type="entry name" value="Kazal_1"/>
    <property type="match status" value="1"/>
</dbReference>
<feature type="signal peptide" evidence="8">
    <location>
        <begin position="1"/>
        <end position="29"/>
    </location>
</feature>
<dbReference type="PRINTS" id="PR00723">
    <property type="entry name" value="SUBTILISIN"/>
</dbReference>
<dbReference type="Gramene" id="PNW80784">
    <property type="protein sequence ID" value="PNW80784"/>
    <property type="gene ID" value="CHLRE_07g329500v5"/>
</dbReference>
<protein>
    <recommendedName>
        <fullName evidence="9">Kazal-like domain-containing protein</fullName>
    </recommendedName>
</protein>
<dbReference type="AlphaFoldDB" id="A0A2K3DJR2"/>
<dbReference type="InterPro" id="IPR023827">
    <property type="entry name" value="Peptidase_S8_Asp-AS"/>
</dbReference>
<dbReference type="PaxDb" id="3055-EDP05897"/>
<evidence type="ECO:0000259" key="9">
    <source>
        <dbReference type="PROSITE" id="PS51465"/>
    </source>
</evidence>
<feature type="compositionally biased region" description="Pro residues" evidence="7">
    <location>
        <begin position="896"/>
        <end position="925"/>
    </location>
</feature>
<dbReference type="EMBL" id="CM008968">
    <property type="protein sequence ID" value="PNW80784.1"/>
    <property type="molecule type" value="Genomic_DNA"/>
</dbReference>
<dbReference type="PROSITE" id="PS51892">
    <property type="entry name" value="SUBTILASE"/>
    <property type="match status" value="1"/>
</dbReference>
<dbReference type="InterPro" id="IPR034193">
    <property type="entry name" value="PCSK9_ProteinaseK-like"/>
</dbReference>
<evidence type="ECO:0000256" key="1">
    <source>
        <dbReference type="ARBA" id="ARBA00011073"/>
    </source>
</evidence>
<dbReference type="PROSITE" id="PS00138">
    <property type="entry name" value="SUBTILASE_SER"/>
    <property type="match status" value="1"/>
</dbReference>
<dbReference type="InterPro" id="IPR036058">
    <property type="entry name" value="Kazal_dom_sf"/>
</dbReference>
<accession>A0A2K3DJR2</accession>
<evidence type="ECO:0000256" key="3">
    <source>
        <dbReference type="ARBA" id="ARBA00022801"/>
    </source>
</evidence>
<feature type="active site" description="Charge relay system" evidence="5">
    <location>
        <position position="798"/>
    </location>
</feature>
<keyword evidence="4 5" id="KW-0720">Serine protease</keyword>
<evidence type="ECO:0000313" key="11">
    <source>
        <dbReference type="Proteomes" id="UP000006906"/>
    </source>
</evidence>
<evidence type="ECO:0000256" key="6">
    <source>
        <dbReference type="RuleBase" id="RU003355"/>
    </source>
</evidence>
<dbReference type="CDD" id="cd04077">
    <property type="entry name" value="Peptidases_S8_PCSK9_ProteinaseK_like"/>
    <property type="match status" value="1"/>
</dbReference>
<dbReference type="GO" id="GO:0005829">
    <property type="term" value="C:cytosol"/>
    <property type="evidence" value="ECO:0000318"/>
    <property type="project" value="GO_Central"/>
</dbReference>
<feature type="region of interest" description="Disordered" evidence="7">
    <location>
        <begin position="850"/>
        <end position="925"/>
    </location>
</feature>
<proteinExistence type="inferred from homology"/>
<keyword evidence="11" id="KW-1185">Reference proteome</keyword>
<comment type="similarity">
    <text evidence="1 5 6">Belongs to the peptidase S8 family.</text>
</comment>
<evidence type="ECO:0000256" key="8">
    <source>
        <dbReference type="SAM" id="SignalP"/>
    </source>
</evidence>
<dbReference type="KEGG" id="cre:CHLRE_07g329500v5"/>
<dbReference type="InterPro" id="IPR023828">
    <property type="entry name" value="Peptidase_S8_Ser-AS"/>
</dbReference>
<dbReference type="RefSeq" id="XP_042922729.1">
    <property type="nucleotide sequence ID" value="XM_043064161.1"/>
</dbReference>
<feature type="compositionally biased region" description="Pro residues" evidence="7">
    <location>
        <begin position="856"/>
        <end position="884"/>
    </location>
</feature>
<keyword evidence="2 5" id="KW-0645">Protease</keyword>
<feature type="active site" description="Charge relay system" evidence="5">
    <location>
        <position position="641"/>
    </location>
</feature>